<dbReference type="Pfam" id="PF08241">
    <property type="entry name" value="Methyltransf_11"/>
    <property type="match status" value="1"/>
</dbReference>
<sequence length="319" mass="35705">MLPICLCRSLPLETTKKREITRTSRCTAEFSIFFMSSAGFTQAYQDAEGSQVHDKRSGLKVDVVDAATKLEKSKGFMDKEVESAMDIITRFLGEYCAEDTPRILDVGCCIGRELRCLESVLEKSAVFYGVDIMKAVLDQAKQLGPKDCSYIEGDIHALPFEENYFDVVYCKRVLIHSDVEKAMQEMVRVLKPGGLALFIEGDVSAFHLHTTDPRMVLVESQKQISTLNSIKNPNVVSLTRSIVEKMDSVENIDIEGFASVISDISVMHQFSNPVVKKLIDDNVVSQEDGDYYLAGLQNPETVGYPLYSAVMFFISCRKK</sequence>
<dbReference type="Gene3D" id="3.40.50.150">
    <property type="entry name" value="Vaccinia Virus protein VP39"/>
    <property type="match status" value="1"/>
</dbReference>
<dbReference type="SUPFAM" id="SSF53335">
    <property type="entry name" value="S-adenosyl-L-methionine-dependent methyltransferases"/>
    <property type="match status" value="1"/>
</dbReference>
<organism evidence="3">
    <name type="scientific">Vannella robusta</name>
    <dbReference type="NCBI Taxonomy" id="1487602"/>
    <lineage>
        <taxon>Eukaryota</taxon>
        <taxon>Amoebozoa</taxon>
        <taxon>Discosea</taxon>
        <taxon>Flabellinia</taxon>
        <taxon>Vannellidae</taxon>
        <taxon>Vannella</taxon>
    </lineage>
</organism>
<dbReference type="AlphaFoldDB" id="A0A6U1XDR1"/>
<dbReference type="GO" id="GO:0008757">
    <property type="term" value="F:S-adenosylmethionine-dependent methyltransferase activity"/>
    <property type="evidence" value="ECO:0007669"/>
    <property type="project" value="InterPro"/>
</dbReference>
<evidence type="ECO:0000313" key="2">
    <source>
        <dbReference type="EMBL" id="CAE2237246.1"/>
    </source>
</evidence>
<dbReference type="EMBL" id="HBKP01022931">
    <property type="protein sequence ID" value="CAE2237246.1"/>
    <property type="molecule type" value="Transcribed_RNA"/>
</dbReference>
<dbReference type="CDD" id="cd02440">
    <property type="entry name" value="AdoMet_MTases"/>
    <property type="match status" value="1"/>
</dbReference>
<dbReference type="PANTHER" id="PTHR43591">
    <property type="entry name" value="METHYLTRANSFERASE"/>
    <property type="match status" value="1"/>
</dbReference>
<protein>
    <recommendedName>
        <fullName evidence="1">Methyltransferase type 11 domain-containing protein</fullName>
    </recommendedName>
</protein>
<accession>A0A6U1XDR1</accession>
<dbReference type="InterPro" id="IPR013216">
    <property type="entry name" value="Methyltransf_11"/>
</dbReference>
<proteinExistence type="predicted"/>
<evidence type="ECO:0000259" key="1">
    <source>
        <dbReference type="Pfam" id="PF08241"/>
    </source>
</evidence>
<dbReference type="EMBL" id="HBKP01022942">
    <property type="protein sequence ID" value="CAE2237260.1"/>
    <property type="molecule type" value="Transcribed_RNA"/>
</dbReference>
<evidence type="ECO:0000313" key="3">
    <source>
        <dbReference type="EMBL" id="CAE2237260.1"/>
    </source>
</evidence>
<name>A0A6U1XDR1_9EUKA</name>
<dbReference type="InterPro" id="IPR029063">
    <property type="entry name" value="SAM-dependent_MTases_sf"/>
</dbReference>
<gene>
    <name evidence="2" type="ORF">VSP0166_LOCUS15994</name>
    <name evidence="3" type="ORF">VSP0166_LOCUS16004</name>
</gene>
<reference evidence="3" key="1">
    <citation type="submission" date="2021-01" db="EMBL/GenBank/DDBJ databases">
        <authorList>
            <person name="Corre E."/>
            <person name="Pelletier E."/>
            <person name="Niang G."/>
            <person name="Scheremetjew M."/>
            <person name="Finn R."/>
            <person name="Kale V."/>
            <person name="Holt S."/>
            <person name="Cochrane G."/>
            <person name="Meng A."/>
            <person name="Brown T."/>
            <person name="Cohen L."/>
        </authorList>
    </citation>
    <scope>NUCLEOTIDE SEQUENCE</scope>
    <source>
        <strain evidence="3">DIVA3 518/3/11/1/6</strain>
    </source>
</reference>
<feature type="domain" description="Methyltransferase type 11" evidence="1">
    <location>
        <begin position="104"/>
        <end position="198"/>
    </location>
</feature>